<sequence>MTEPSSSSHQEIFQESPSASPSEDATIAPRMKSKDLPELDEAQPPEYTIMDEFQSLTPLREYQMDEQALLAESIPDRPLIGPLVPLAMLREEYERGSQGFVRQIDWLMSHGHIGIRRTKGDGDCFYRSLAFAYCERIMHAPDAELAVMSAISSIEATPALLEAAGFQPLVFEDFYEMFLSLVRKILAPDENGKVLTPAALLGAFNDPETSNSIVVYLRMLTSAQIRSDPDISNFLLSPETAEFVEPRVFCEHFVEAMGKEADHPQMQALAQALRVHVSVAYLDGHSSGQNGDEVTFVHLDKAVGTVPGAEPVMLLYRPGHYDILDTRSEDPMDYYT</sequence>
<dbReference type="GO" id="GO:0005634">
    <property type="term" value="C:nucleus"/>
    <property type="evidence" value="ECO:0007669"/>
    <property type="project" value="TreeGrafter"/>
</dbReference>
<name>M2PGA7_CERS8</name>
<dbReference type="EC" id="3.4.19.12" evidence="2"/>
<accession>M2PGA7</accession>
<dbReference type="InterPro" id="IPR042468">
    <property type="entry name" value="Peptidase_C65_otubain_sub1"/>
</dbReference>
<feature type="region of interest" description="Disordered" evidence="7">
    <location>
        <begin position="1"/>
        <end position="45"/>
    </location>
</feature>
<evidence type="ECO:0000313" key="9">
    <source>
        <dbReference type="EMBL" id="EMD35014.1"/>
    </source>
</evidence>
<evidence type="ECO:0000256" key="7">
    <source>
        <dbReference type="SAM" id="MobiDB-lite"/>
    </source>
</evidence>
<dbReference type="Proteomes" id="UP000016930">
    <property type="component" value="Unassembled WGS sequence"/>
</dbReference>
<dbReference type="STRING" id="914234.M2PGA7"/>
<dbReference type="OrthoDB" id="18915at2759"/>
<evidence type="ECO:0000256" key="2">
    <source>
        <dbReference type="ARBA" id="ARBA00012759"/>
    </source>
</evidence>
<evidence type="ECO:0000256" key="4">
    <source>
        <dbReference type="ARBA" id="ARBA00022786"/>
    </source>
</evidence>
<dbReference type="InterPro" id="IPR042467">
    <property type="entry name" value="Peptidase_C65_otubain_sub2"/>
</dbReference>
<keyword evidence="5" id="KW-0378">Hydrolase</keyword>
<dbReference type="GO" id="GO:0004843">
    <property type="term" value="F:cysteine-type deubiquitinase activity"/>
    <property type="evidence" value="ECO:0007669"/>
    <property type="project" value="UniProtKB-EC"/>
</dbReference>
<feature type="compositionally biased region" description="Polar residues" evidence="7">
    <location>
        <begin position="1"/>
        <end position="23"/>
    </location>
</feature>
<dbReference type="HOGENOM" id="CLU_014832_3_3_1"/>
<feature type="domain" description="OTU" evidence="8">
    <location>
        <begin position="113"/>
        <end position="327"/>
    </location>
</feature>
<dbReference type="GO" id="GO:0071108">
    <property type="term" value="P:protein K48-linked deubiquitination"/>
    <property type="evidence" value="ECO:0007669"/>
    <property type="project" value="TreeGrafter"/>
</dbReference>
<keyword evidence="4" id="KW-0833">Ubl conjugation pathway</keyword>
<comment type="catalytic activity">
    <reaction evidence="1">
        <text>Thiol-dependent hydrolysis of ester, thioester, amide, peptide and isopeptide bonds formed by the C-terminal Gly of ubiquitin (a 76-residue protein attached to proteins as an intracellular targeting signal).</text>
        <dbReference type="EC" id="3.4.19.12"/>
    </reaction>
</comment>
<dbReference type="Pfam" id="PF10275">
    <property type="entry name" value="Peptidase_C65"/>
    <property type="match status" value="1"/>
</dbReference>
<dbReference type="PANTHER" id="PTHR12931:SF15">
    <property type="entry name" value="UBIQUITIN THIOESTERASE OTUBAIN-LIKE"/>
    <property type="match status" value="1"/>
</dbReference>
<dbReference type="GO" id="GO:0006508">
    <property type="term" value="P:proteolysis"/>
    <property type="evidence" value="ECO:0007669"/>
    <property type="project" value="UniProtKB-KW"/>
</dbReference>
<dbReference type="PROSITE" id="PS50802">
    <property type="entry name" value="OTU"/>
    <property type="match status" value="1"/>
</dbReference>
<gene>
    <name evidence="9" type="ORF">CERSUDRAFT_116527</name>
</gene>
<evidence type="ECO:0000256" key="1">
    <source>
        <dbReference type="ARBA" id="ARBA00000707"/>
    </source>
</evidence>
<dbReference type="InterPro" id="IPR019400">
    <property type="entry name" value="Peptidase_C65_otubain"/>
</dbReference>
<dbReference type="AlphaFoldDB" id="M2PGA7"/>
<dbReference type="Gene3D" id="3.30.200.60">
    <property type="entry name" value="Peptidase C65 Otubain, subdomain 1"/>
    <property type="match status" value="1"/>
</dbReference>
<evidence type="ECO:0000313" key="10">
    <source>
        <dbReference type="Proteomes" id="UP000016930"/>
    </source>
</evidence>
<dbReference type="GO" id="GO:0043130">
    <property type="term" value="F:ubiquitin binding"/>
    <property type="evidence" value="ECO:0007669"/>
    <property type="project" value="TreeGrafter"/>
</dbReference>
<proteinExistence type="predicted"/>
<reference evidence="9 10" key="1">
    <citation type="journal article" date="2012" name="Proc. Natl. Acad. Sci. U.S.A.">
        <title>Comparative genomics of Ceriporiopsis subvermispora and Phanerochaete chrysosporium provide insight into selective ligninolysis.</title>
        <authorList>
            <person name="Fernandez-Fueyo E."/>
            <person name="Ruiz-Duenas F.J."/>
            <person name="Ferreira P."/>
            <person name="Floudas D."/>
            <person name="Hibbett D.S."/>
            <person name="Canessa P."/>
            <person name="Larrondo L.F."/>
            <person name="James T.Y."/>
            <person name="Seelenfreund D."/>
            <person name="Lobos S."/>
            <person name="Polanco R."/>
            <person name="Tello M."/>
            <person name="Honda Y."/>
            <person name="Watanabe T."/>
            <person name="Watanabe T."/>
            <person name="Ryu J.S."/>
            <person name="Kubicek C.P."/>
            <person name="Schmoll M."/>
            <person name="Gaskell J."/>
            <person name="Hammel K.E."/>
            <person name="St John F.J."/>
            <person name="Vanden Wymelenberg A."/>
            <person name="Sabat G."/>
            <person name="Splinter BonDurant S."/>
            <person name="Syed K."/>
            <person name="Yadav J.S."/>
            <person name="Doddapaneni H."/>
            <person name="Subramanian V."/>
            <person name="Lavin J.L."/>
            <person name="Oguiza J.A."/>
            <person name="Perez G."/>
            <person name="Pisabarro A.G."/>
            <person name="Ramirez L."/>
            <person name="Santoyo F."/>
            <person name="Master E."/>
            <person name="Coutinho P.M."/>
            <person name="Henrissat B."/>
            <person name="Lombard V."/>
            <person name="Magnuson J.K."/>
            <person name="Kuees U."/>
            <person name="Hori C."/>
            <person name="Igarashi K."/>
            <person name="Samejima M."/>
            <person name="Held B.W."/>
            <person name="Barry K.W."/>
            <person name="LaButti K.M."/>
            <person name="Lapidus A."/>
            <person name="Lindquist E.A."/>
            <person name="Lucas S.M."/>
            <person name="Riley R."/>
            <person name="Salamov A.A."/>
            <person name="Hoffmeister D."/>
            <person name="Schwenk D."/>
            <person name="Hadar Y."/>
            <person name="Yarden O."/>
            <person name="de Vries R.P."/>
            <person name="Wiebenga A."/>
            <person name="Stenlid J."/>
            <person name="Eastwood D."/>
            <person name="Grigoriev I.V."/>
            <person name="Berka R.M."/>
            <person name="Blanchette R.A."/>
            <person name="Kersten P."/>
            <person name="Martinez A.T."/>
            <person name="Vicuna R."/>
            <person name="Cullen D."/>
        </authorList>
    </citation>
    <scope>NUCLEOTIDE SEQUENCE [LARGE SCALE GENOMIC DNA]</scope>
    <source>
        <strain evidence="9 10">B</strain>
    </source>
</reference>
<protein>
    <recommendedName>
        <fullName evidence="2">ubiquitinyl hydrolase 1</fullName>
        <ecNumber evidence="2">3.4.19.12</ecNumber>
    </recommendedName>
</protein>
<dbReference type="Gene3D" id="1.20.1300.20">
    <property type="entry name" value="Peptidase C65 Otubain, subdomain 2"/>
    <property type="match status" value="1"/>
</dbReference>
<evidence type="ECO:0000256" key="3">
    <source>
        <dbReference type="ARBA" id="ARBA00022670"/>
    </source>
</evidence>
<dbReference type="PANTHER" id="PTHR12931">
    <property type="entry name" value="UBIQUITIN THIOLESTERASE PROTEIN OTUB"/>
    <property type="match status" value="1"/>
</dbReference>
<dbReference type="CDD" id="cd22749">
    <property type="entry name" value="Otubain_C65"/>
    <property type="match status" value="1"/>
</dbReference>
<dbReference type="SUPFAM" id="SSF54001">
    <property type="entry name" value="Cysteine proteinases"/>
    <property type="match status" value="1"/>
</dbReference>
<evidence type="ECO:0000259" key="8">
    <source>
        <dbReference type="PROSITE" id="PS50802"/>
    </source>
</evidence>
<keyword evidence="10" id="KW-1185">Reference proteome</keyword>
<keyword evidence="3" id="KW-0645">Protease</keyword>
<organism evidence="9 10">
    <name type="scientific">Ceriporiopsis subvermispora (strain B)</name>
    <name type="common">White-rot fungus</name>
    <name type="synonym">Gelatoporia subvermispora</name>
    <dbReference type="NCBI Taxonomy" id="914234"/>
    <lineage>
        <taxon>Eukaryota</taxon>
        <taxon>Fungi</taxon>
        <taxon>Dikarya</taxon>
        <taxon>Basidiomycota</taxon>
        <taxon>Agaricomycotina</taxon>
        <taxon>Agaricomycetes</taxon>
        <taxon>Polyporales</taxon>
        <taxon>Gelatoporiaceae</taxon>
        <taxon>Gelatoporia</taxon>
    </lineage>
</organism>
<dbReference type="InterPro" id="IPR003323">
    <property type="entry name" value="OTU_dom"/>
</dbReference>
<dbReference type="EMBL" id="KB445801">
    <property type="protein sequence ID" value="EMD35014.1"/>
    <property type="molecule type" value="Genomic_DNA"/>
</dbReference>
<dbReference type="InterPro" id="IPR038765">
    <property type="entry name" value="Papain-like_cys_pep_sf"/>
</dbReference>
<evidence type="ECO:0000256" key="5">
    <source>
        <dbReference type="ARBA" id="ARBA00022801"/>
    </source>
</evidence>
<keyword evidence="6" id="KW-0788">Thiol protease</keyword>
<evidence type="ECO:0000256" key="6">
    <source>
        <dbReference type="ARBA" id="ARBA00022807"/>
    </source>
</evidence>